<name>A0AAD1UNP1_EUPCR</name>
<dbReference type="AlphaFoldDB" id="A0AAD1UNP1"/>
<dbReference type="EMBL" id="CAMPGE010013494">
    <property type="protein sequence ID" value="CAI2372224.1"/>
    <property type="molecule type" value="Genomic_DNA"/>
</dbReference>
<reference evidence="1" key="1">
    <citation type="submission" date="2023-07" db="EMBL/GenBank/DDBJ databases">
        <authorList>
            <consortium name="AG Swart"/>
            <person name="Singh M."/>
            <person name="Singh A."/>
            <person name="Seah K."/>
            <person name="Emmerich C."/>
        </authorList>
    </citation>
    <scope>NUCLEOTIDE SEQUENCE</scope>
    <source>
        <strain evidence="1">DP1</strain>
    </source>
</reference>
<keyword evidence="2" id="KW-1185">Reference proteome</keyword>
<organism evidence="1 2">
    <name type="scientific">Euplotes crassus</name>
    <dbReference type="NCBI Taxonomy" id="5936"/>
    <lineage>
        <taxon>Eukaryota</taxon>
        <taxon>Sar</taxon>
        <taxon>Alveolata</taxon>
        <taxon>Ciliophora</taxon>
        <taxon>Intramacronucleata</taxon>
        <taxon>Spirotrichea</taxon>
        <taxon>Hypotrichia</taxon>
        <taxon>Euplotida</taxon>
        <taxon>Euplotidae</taxon>
        <taxon>Moneuplotes</taxon>
    </lineage>
</organism>
<accession>A0AAD1UNP1</accession>
<sequence>MESFFPAQNAPENGLFDNPTVRAINAASRFGYSVIGNNLQAINSTCAALNSSPVEYLVGNQSLLQNFEYGLTNPGFAHERILDSLKQIPIYKEVLDFKTSENESARVESISPLSAQSSINQIKLFSQKRPNVDVQFNTQSCSMNSSKNESSHPINDNKFKAGAAIRESGSDACKDVPEIYNDIPNYNQGQGNGVGSYMPIVLPKGSNSVIPPGYIEIHTEETSSRKTKVVTNCEHTDRKHYAKGLCSSCYHKNGRTKKSWNCEHKDRLHYAKGCCHECYVTFHSKRGQKKLRKTINQDLSEISKAMEPSYLTGGVF</sequence>
<gene>
    <name evidence="1" type="ORF">ECRASSUSDP1_LOCUS13552</name>
</gene>
<protein>
    <submittedName>
        <fullName evidence="1">Uncharacterized protein</fullName>
    </submittedName>
</protein>
<evidence type="ECO:0000313" key="1">
    <source>
        <dbReference type="EMBL" id="CAI2372224.1"/>
    </source>
</evidence>
<dbReference type="Proteomes" id="UP001295684">
    <property type="component" value="Unassembled WGS sequence"/>
</dbReference>
<evidence type="ECO:0000313" key="2">
    <source>
        <dbReference type="Proteomes" id="UP001295684"/>
    </source>
</evidence>
<comment type="caution">
    <text evidence="1">The sequence shown here is derived from an EMBL/GenBank/DDBJ whole genome shotgun (WGS) entry which is preliminary data.</text>
</comment>
<proteinExistence type="predicted"/>